<dbReference type="Pfam" id="PF01917">
    <property type="entry name" value="Flagellin_arch-type"/>
    <property type="match status" value="1"/>
</dbReference>
<reference evidence="1 2" key="1">
    <citation type="journal article" date="2014" name="PLoS Genet.">
        <title>Phylogenetically driven sequencing of extremely halophilic archaea reveals strategies for static and dynamic osmo-response.</title>
        <authorList>
            <person name="Becker E.A."/>
            <person name="Seitzer P.M."/>
            <person name="Tritt A."/>
            <person name="Larsen D."/>
            <person name="Krusor M."/>
            <person name="Yao A.I."/>
            <person name="Wu D."/>
            <person name="Madern D."/>
            <person name="Eisen J.A."/>
            <person name="Darling A.E."/>
            <person name="Facciotti M.T."/>
        </authorList>
    </citation>
    <scope>NUCLEOTIDE SEQUENCE [LARGE SCALE GENOMIC DNA]</scope>
    <source>
        <strain evidence="1 2">JCM 12255</strain>
    </source>
</reference>
<keyword evidence="1" id="KW-0969">Cilium</keyword>
<dbReference type="GO" id="GO:0097588">
    <property type="term" value="P:archaeal or bacterial-type flagellum-dependent cell motility"/>
    <property type="evidence" value="ECO:0007669"/>
    <property type="project" value="InterPro"/>
</dbReference>
<evidence type="ECO:0000313" key="2">
    <source>
        <dbReference type="Proteomes" id="UP000011602"/>
    </source>
</evidence>
<dbReference type="Proteomes" id="UP000011602">
    <property type="component" value="Unassembled WGS sequence"/>
</dbReference>
<keyword evidence="2" id="KW-1185">Reference proteome</keyword>
<dbReference type="InterPro" id="IPR002774">
    <property type="entry name" value="Flagellin_arc-type"/>
</dbReference>
<dbReference type="PATRIC" id="fig|1227499.3.peg.2947"/>
<dbReference type="GO" id="GO:0005198">
    <property type="term" value="F:structural molecule activity"/>
    <property type="evidence" value="ECO:0007669"/>
    <property type="project" value="InterPro"/>
</dbReference>
<organism evidence="1 2">
    <name type="scientific">Natronolimnohabitans innermongolicus JCM 12255</name>
    <dbReference type="NCBI Taxonomy" id="1227499"/>
    <lineage>
        <taxon>Archaea</taxon>
        <taxon>Methanobacteriati</taxon>
        <taxon>Methanobacteriota</taxon>
        <taxon>Stenosarchaea group</taxon>
        <taxon>Halobacteria</taxon>
        <taxon>Halobacteriales</taxon>
        <taxon>Natrialbaceae</taxon>
        <taxon>Natronolimnohabitans</taxon>
    </lineage>
</organism>
<gene>
    <name evidence="1" type="ORF">C493_14378</name>
</gene>
<dbReference type="eggNOG" id="arCOG01822">
    <property type="taxonomic scope" value="Archaea"/>
</dbReference>
<dbReference type="STRING" id="1227499.C493_14378"/>
<name>L9WUQ7_9EURY</name>
<evidence type="ECO:0000313" key="1">
    <source>
        <dbReference type="EMBL" id="ELY53224.1"/>
    </source>
</evidence>
<comment type="caution">
    <text evidence="1">The sequence shown here is derived from an EMBL/GenBank/DDBJ whole genome shotgun (WGS) entry which is preliminary data.</text>
</comment>
<dbReference type="AlphaFoldDB" id="L9WUQ7"/>
<keyword evidence="1" id="KW-0966">Cell projection</keyword>
<accession>L9WUQ7</accession>
<dbReference type="PANTHER" id="PTHR42200:SF2">
    <property type="entry name" value="ARCHAEAL FLAGELLA-RELATED PROTEIN F"/>
    <property type="match status" value="1"/>
</dbReference>
<dbReference type="EMBL" id="AOHZ01000068">
    <property type="protein sequence ID" value="ELY53224.1"/>
    <property type="molecule type" value="Genomic_DNA"/>
</dbReference>
<dbReference type="PANTHER" id="PTHR42200">
    <property type="entry name" value="ARCHAEAL FLAGELLA-RELATED PROTEIN F-RELATED"/>
    <property type="match status" value="1"/>
</dbReference>
<sequence length="160" mass="16853">MSSESVSTLVLFIAAMLVAAGVAGTLVTNVNDISGSIETQSGDVREKIDTDIEIISDPGSDAVYDGEGTVSILVKNTGDRTLSGDGSDLDVLINGEYRTNGEFSTELHGSDADSSAWRSGEVLEIRLDGADLDSGTEHRIAVLTNGDDETFEFYVPSTND</sequence>
<dbReference type="OrthoDB" id="183655at2157"/>
<protein>
    <submittedName>
        <fullName evidence="1">Flagellin</fullName>
    </submittedName>
</protein>
<keyword evidence="1" id="KW-0282">Flagellum</keyword>
<dbReference type="RefSeq" id="WP_007260145.1">
    <property type="nucleotide sequence ID" value="NZ_AOHZ01000068.1"/>
</dbReference>
<proteinExistence type="predicted"/>